<reference evidence="1" key="2">
    <citation type="journal article" date="2015" name="Fish Shellfish Immunol.">
        <title>Early steps in the European eel (Anguilla anguilla)-Vibrio vulnificus interaction in the gills: Role of the RtxA13 toxin.</title>
        <authorList>
            <person name="Callol A."/>
            <person name="Pajuelo D."/>
            <person name="Ebbesson L."/>
            <person name="Teles M."/>
            <person name="MacKenzie S."/>
            <person name="Amaro C."/>
        </authorList>
    </citation>
    <scope>NUCLEOTIDE SEQUENCE</scope>
</reference>
<reference evidence="1" key="1">
    <citation type="submission" date="2014-11" db="EMBL/GenBank/DDBJ databases">
        <authorList>
            <person name="Amaro Gonzalez C."/>
        </authorList>
    </citation>
    <scope>NUCLEOTIDE SEQUENCE</scope>
</reference>
<name>A0A0E9T9F7_ANGAN</name>
<accession>A0A0E9T9F7</accession>
<organism evidence="1">
    <name type="scientific">Anguilla anguilla</name>
    <name type="common">European freshwater eel</name>
    <name type="synonym">Muraena anguilla</name>
    <dbReference type="NCBI Taxonomy" id="7936"/>
    <lineage>
        <taxon>Eukaryota</taxon>
        <taxon>Metazoa</taxon>
        <taxon>Chordata</taxon>
        <taxon>Craniata</taxon>
        <taxon>Vertebrata</taxon>
        <taxon>Euteleostomi</taxon>
        <taxon>Actinopterygii</taxon>
        <taxon>Neopterygii</taxon>
        <taxon>Teleostei</taxon>
        <taxon>Anguilliformes</taxon>
        <taxon>Anguillidae</taxon>
        <taxon>Anguilla</taxon>
    </lineage>
</organism>
<evidence type="ECO:0000313" key="1">
    <source>
        <dbReference type="EMBL" id="JAH50251.1"/>
    </source>
</evidence>
<proteinExistence type="predicted"/>
<dbReference type="AlphaFoldDB" id="A0A0E9T9F7"/>
<protein>
    <submittedName>
        <fullName evidence="1">Uncharacterized protein</fullName>
    </submittedName>
</protein>
<sequence length="42" mass="4892">MTILNCQLNRGMKYREKLISVGKNTYWRIMTAAVNSIKLFGQ</sequence>
<dbReference type="EMBL" id="GBXM01058326">
    <property type="protein sequence ID" value="JAH50251.1"/>
    <property type="molecule type" value="Transcribed_RNA"/>
</dbReference>